<comment type="caution">
    <text evidence="3">The sequence shown here is derived from an EMBL/GenBank/DDBJ whole genome shotgun (WGS) entry which is preliminary data.</text>
</comment>
<dbReference type="EMBL" id="JACGWO010000008">
    <property type="protein sequence ID" value="KAK4421993.1"/>
    <property type="molecule type" value="Genomic_DNA"/>
</dbReference>
<keyword evidence="2" id="KW-1133">Transmembrane helix</keyword>
<keyword evidence="2" id="KW-0472">Membrane</keyword>
<gene>
    <name evidence="3" type="ORF">Salat_2150000</name>
</gene>
<dbReference type="PANTHER" id="PTHR33710">
    <property type="entry name" value="BNAC02G09200D PROTEIN"/>
    <property type="match status" value="1"/>
</dbReference>
<dbReference type="AlphaFoldDB" id="A0AAE1Y2P2"/>
<keyword evidence="4" id="KW-1185">Reference proteome</keyword>
<feature type="transmembrane region" description="Helical" evidence="2">
    <location>
        <begin position="226"/>
        <end position="250"/>
    </location>
</feature>
<proteinExistence type="predicted"/>
<sequence length="500" mass="55275">MENDILKLDAVLSLTEDEASGVVISQSAWDKGLGAYHLTLVGRLLSHRTVHFEALRGSLAHLIQATRGMALSQFDEPLAVNLDWSPFFVHIHDLPYGQHTLDVIVHIGTCLGSWLHASDISRDIAFHETVHIHINLYMMLPLKRALRLCSESGEEMVVRFPTNHFRISVTFVESWATPVASVIFGLGINFQTRGVICLTGLGCVPRGHHNVWALSRLQFAPPMFGVLHLTLAMLAAFVAVLLCLVIFSLLPVALPAAVNCVSPLPVPTAPCQFWALDLILSKLPLVDVPVAAVSPEVLGPTSGRGFGGRERRGRPRGRSIVSRTAGSSHRGGFGKKWILPASLIEGSSPRPLKRLSIESPSHALFLDRAVACDARSELFPAARVLNLPTVYSDHTPILIQLKFRSNSDGPNTQRVFRFEAFWTRSAECDQIVSDVWSQPSTGTSGYPALECLTQSAEMLTCWNYITYRTSRKRIKWLEDHLWKRESQQLSSTGRSELIAC</sequence>
<dbReference type="PANTHER" id="PTHR33710:SF77">
    <property type="entry name" value="DNASE I-LIKE SUPERFAMILY PROTEIN"/>
    <property type="match status" value="1"/>
</dbReference>
<name>A0AAE1Y2P2_9LAMI</name>
<evidence type="ECO:0000256" key="1">
    <source>
        <dbReference type="SAM" id="MobiDB-lite"/>
    </source>
</evidence>
<evidence type="ECO:0000256" key="2">
    <source>
        <dbReference type="SAM" id="Phobius"/>
    </source>
</evidence>
<organism evidence="3 4">
    <name type="scientific">Sesamum alatum</name>
    <dbReference type="NCBI Taxonomy" id="300844"/>
    <lineage>
        <taxon>Eukaryota</taxon>
        <taxon>Viridiplantae</taxon>
        <taxon>Streptophyta</taxon>
        <taxon>Embryophyta</taxon>
        <taxon>Tracheophyta</taxon>
        <taxon>Spermatophyta</taxon>
        <taxon>Magnoliopsida</taxon>
        <taxon>eudicotyledons</taxon>
        <taxon>Gunneridae</taxon>
        <taxon>Pentapetalae</taxon>
        <taxon>asterids</taxon>
        <taxon>lamiids</taxon>
        <taxon>Lamiales</taxon>
        <taxon>Pedaliaceae</taxon>
        <taxon>Sesamum</taxon>
    </lineage>
</organism>
<accession>A0AAE1Y2P2</accession>
<evidence type="ECO:0000313" key="4">
    <source>
        <dbReference type="Proteomes" id="UP001293254"/>
    </source>
</evidence>
<reference evidence="3" key="2">
    <citation type="journal article" date="2024" name="Plant">
        <title>Genomic evolution and insights into agronomic trait innovations of Sesamum species.</title>
        <authorList>
            <person name="Miao H."/>
            <person name="Wang L."/>
            <person name="Qu L."/>
            <person name="Liu H."/>
            <person name="Sun Y."/>
            <person name="Le M."/>
            <person name="Wang Q."/>
            <person name="Wei S."/>
            <person name="Zheng Y."/>
            <person name="Lin W."/>
            <person name="Duan Y."/>
            <person name="Cao H."/>
            <person name="Xiong S."/>
            <person name="Wang X."/>
            <person name="Wei L."/>
            <person name="Li C."/>
            <person name="Ma Q."/>
            <person name="Ju M."/>
            <person name="Zhao R."/>
            <person name="Li G."/>
            <person name="Mu C."/>
            <person name="Tian Q."/>
            <person name="Mei H."/>
            <person name="Zhang T."/>
            <person name="Gao T."/>
            <person name="Zhang H."/>
        </authorList>
    </citation>
    <scope>NUCLEOTIDE SEQUENCE</scope>
    <source>
        <strain evidence="3">3651</strain>
    </source>
</reference>
<evidence type="ECO:0008006" key="5">
    <source>
        <dbReference type="Google" id="ProtNLM"/>
    </source>
</evidence>
<keyword evidence="2" id="KW-0812">Transmembrane</keyword>
<reference evidence="3" key="1">
    <citation type="submission" date="2020-06" db="EMBL/GenBank/DDBJ databases">
        <authorList>
            <person name="Li T."/>
            <person name="Hu X."/>
            <person name="Zhang T."/>
            <person name="Song X."/>
            <person name="Zhang H."/>
            <person name="Dai N."/>
            <person name="Sheng W."/>
            <person name="Hou X."/>
            <person name="Wei L."/>
        </authorList>
    </citation>
    <scope>NUCLEOTIDE SEQUENCE</scope>
    <source>
        <strain evidence="3">3651</strain>
        <tissue evidence="3">Leaf</tissue>
    </source>
</reference>
<feature type="region of interest" description="Disordered" evidence="1">
    <location>
        <begin position="303"/>
        <end position="332"/>
    </location>
</feature>
<dbReference type="Proteomes" id="UP001293254">
    <property type="component" value="Unassembled WGS sequence"/>
</dbReference>
<evidence type="ECO:0000313" key="3">
    <source>
        <dbReference type="EMBL" id="KAK4421993.1"/>
    </source>
</evidence>
<protein>
    <recommendedName>
        <fullName evidence="5">Endonuclease/exonuclease/phosphatase domain-containing protein</fullName>
    </recommendedName>
</protein>